<keyword evidence="2" id="KW-1185">Reference proteome</keyword>
<name>A0A0A6P2F8_9GAMM</name>
<accession>A0A0A6P2F8</accession>
<evidence type="ECO:0000313" key="2">
    <source>
        <dbReference type="Proteomes" id="UP000030428"/>
    </source>
</evidence>
<dbReference type="SUPFAM" id="SSF55729">
    <property type="entry name" value="Acyl-CoA N-acyltransferases (Nat)"/>
    <property type="match status" value="1"/>
</dbReference>
<comment type="caution">
    <text evidence="1">The sequence shown here is derived from an EMBL/GenBank/DDBJ whole genome shotgun (WGS) entry which is preliminary data.</text>
</comment>
<reference evidence="1 2" key="1">
    <citation type="journal article" date="2016" name="Front. Microbiol.">
        <title>Single-Cell (Meta-)Genomics of a Dimorphic Candidatus Thiomargarita nelsonii Reveals Genomic Plasticity.</title>
        <authorList>
            <person name="Flood B.E."/>
            <person name="Fliss P."/>
            <person name="Jones D.S."/>
            <person name="Dick G.J."/>
            <person name="Jain S."/>
            <person name="Kaster A.K."/>
            <person name="Winkel M."/>
            <person name="Mussmann M."/>
            <person name="Bailey J."/>
        </authorList>
    </citation>
    <scope>NUCLEOTIDE SEQUENCE [LARGE SCALE GENOMIC DNA]</scope>
    <source>
        <strain evidence="1">Hydrate Ridge</strain>
    </source>
</reference>
<dbReference type="Proteomes" id="UP000030428">
    <property type="component" value="Unassembled WGS sequence"/>
</dbReference>
<organism evidence="1 2">
    <name type="scientific">Candidatus Thiomargarita nelsonii</name>
    <dbReference type="NCBI Taxonomy" id="1003181"/>
    <lineage>
        <taxon>Bacteria</taxon>
        <taxon>Pseudomonadati</taxon>
        <taxon>Pseudomonadota</taxon>
        <taxon>Gammaproteobacteria</taxon>
        <taxon>Thiotrichales</taxon>
        <taxon>Thiotrichaceae</taxon>
        <taxon>Thiomargarita</taxon>
    </lineage>
</organism>
<sequence length="326" mass="38324">MKPTFIFRPYQPGDEQAIQAGFSEVFPSYRSLETWHWIYTQNPNGARIMLAWADNGDLAAHYACTVQTATWADQQVEVGLICDVFSTPAYRAFSKGRRGVFVQTIETFVKKWADINQLIMLYGFPSERPFRLGKLLMGYRSFSRWHYYRYTLPIESQQHTPIGILNAPKRFDSAFDRLWMRRVKRYSFAINRTAKFLNWRFVDIPHRHYWIWAFSTFLSTEVLGYVVIAPNKPQAQLVDFCLPEDIQLAQSFWQQVVGILRWRGIRTIETWFAAVCPDEQCLQTLGFKSCPRSGTIIPTFRSFYQELDSKWVDANFYYTMADSDLY</sequence>
<dbReference type="Gene3D" id="3.40.630.30">
    <property type="match status" value="1"/>
</dbReference>
<gene>
    <name evidence="1" type="ORF">PN36_33935</name>
</gene>
<dbReference type="AlphaFoldDB" id="A0A0A6P2F8"/>
<dbReference type="EMBL" id="JSZA02000374">
    <property type="protein sequence ID" value="KHD05060.1"/>
    <property type="molecule type" value="Genomic_DNA"/>
</dbReference>
<dbReference type="InterPro" id="IPR016181">
    <property type="entry name" value="Acyl_CoA_acyltransferase"/>
</dbReference>
<evidence type="ECO:0000313" key="1">
    <source>
        <dbReference type="EMBL" id="KHD05060.1"/>
    </source>
</evidence>
<proteinExistence type="predicted"/>
<dbReference type="Pfam" id="PF13527">
    <property type="entry name" value="Acetyltransf_9"/>
    <property type="match status" value="1"/>
</dbReference>
<protein>
    <submittedName>
        <fullName evidence="1">Uncharacterized protein</fullName>
    </submittedName>
</protein>